<comment type="caution">
    <text evidence="3">The sequence shown here is derived from an EMBL/GenBank/DDBJ whole genome shotgun (WGS) entry which is preliminary data.</text>
</comment>
<keyword evidence="4" id="KW-1185">Reference proteome</keyword>
<sequence>AVSPAPPQRTTRPPAPPATTSAAFPARLAGTDWTRIPTGGHVVALTFDAGANADAVPSILATLKAAGVPATFFLTGDFVNQFPGAARQIAASETIGNHSMHHPYFTGLSSAGINTELADARRAIRSVTGADPRPLFRFPFGDRDAATIAAVNAAGYVPVRWTVDTLGWKGTSGGITAQSVYERVIGSLQPGEIVLMHCGSNPDDHSTLDADALSRVIQTVKARGYGFVTLNALLG</sequence>
<dbReference type="PANTHER" id="PTHR10587">
    <property type="entry name" value="GLYCOSYL TRANSFERASE-RELATED"/>
    <property type="match status" value="1"/>
</dbReference>
<reference evidence="3" key="1">
    <citation type="submission" date="2021-04" db="EMBL/GenBank/DDBJ databases">
        <title>Genome based classification of Actinospica acidithermotolerans sp. nov., an actinobacterium isolated from an Indonesian hot spring.</title>
        <authorList>
            <person name="Kusuma A.B."/>
            <person name="Putra K.E."/>
            <person name="Nafisah S."/>
            <person name="Loh J."/>
            <person name="Nouioui I."/>
            <person name="Goodfellow M."/>
        </authorList>
    </citation>
    <scope>NUCLEOTIDE SEQUENCE</scope>
    <source>
        <strain evidence="3">DSM 45618</strain>
    </source>
</reference>
<accession>A0A8J7WRH7</accession>
<dbReference type="Gene3D" id="3.20.20.370">
    <property type="entry name" value="Glycoside hydrolase/deacetylase"/>
    <property type="match status" value="1"/>
</dbReference>
<dbReference type="InterPro" id="IPR002509">
    <property type="entry name" value="NODB_dom"/>
</dbReference>
<feature type="compositionally biased region" description="Pro residues" evidence="1">
    <location>
        <begin position="1"/>
        <end position="17"/>
    </location>
</feature>
<evidence type="ECO:0000313" key="3">
    <source>
        <dbReference type="EMBL" id="MBS2965330.1"/>
    </source>
</evidence>
<dbReference type="Pfam" id="PF01522">
    <property type="entry name" value="Polysacc_deac_1"/>
    <property type="match status" value="1"/>
</dbReference>
<dbReference type="InterPro" id="IPR050248">
    <property type="entry name" value="Polysacc_deacetylase_ArnD"/>
</dbReference>
<dbReference type="PROSITE" id="PS51677">
    <property type="entry name" value="NODB"/>
    <property type="match status" value="1"/>
</dbReference>
<dbReference type="GO" id="GO:0005975">
    <property type="term" value="P:carbohydrate metabolic process"/>
    <property type="evidence" value="ECO:0007669"/>
    <property type="project" value="InterPro"/>
</dbReference>
<feature type="domain" description="NodB homology" evidence="2">
    <location>
        <begin position="41"/>
        <end position="228"/>
    </location>
</feature>
<evidence type="ECO:0000256" key="1">
    <source>
        <dbReference type="SAM" id="MobiDB-lite"/>
    </source>
</evidence>
<gene>
    <name evidence="3" type="ORF">KGA66_19930</name>
</gene>
<feature type="non-terminal residue" evidence="3">
    <location>
        <position position="1"/>
    </location>
</feature>
<dbReference type="Proteomes" id="UP000677913">
    <property type="component" value="Unassembled WGS sequence"/>
</dbReference>
<dbReference type="AlphaFoldDB" id="A0A8J7WRH7"/>
<evidence type="ECO:0000259" key="2">
    <source>
        <dbReference type="PROSITE" id="PS51677"/>
    </source>
</evidence>
<feature type="region of interest" description="Disordered" evidence="1">
    <location>
        <begin position="1"/>
        <end position="22"/>
    </location>
</feature>
<evidence type="ECO:0000313" key="4">
    <source>
        <dbReference type="Proteomes" id="UP000677913"/>
    </source>
</evidence>
<dbReference type="SUPFAM" id="SSF88713">
    <property type="entry name" value="Glycoside hydrolase/deacetylase"/>
    <property type="match status" value="1"/>
</dbReference>
<dbReference type="CDD" id="cd10917">
    <property type="entry name" value="CE4_NodB_like_6s_7s"/>
    <property type="match status" value="1"/>
</dbReference>
<organism evidence="3 4">
    <name type="scientific">Actinocrinis puniceicyclus</name>
    <dbReference type="NCBI Taxonomy" id="977794"/>
    <lineage>
        <taxon>Bacteria</taxon>
        <taxon>Bacillati</taxon>
        <taxon>Actinomycetota</taxon>
        <taxon>Actinomycetes</taxon>
        <taxon>Catenulisporales</taxon>
        <taxon>Actinospicaceae</taxon>
        <taxon>Actinocrinis</taxon>
    </lineage>
</organism>
<name>A0A8J7WRH7_9ACTN</name>
<dbReference type="RefSeq" id="WP_211469689.1">
    <property type="nucleotide sequence ID" value="NZ_JAGSXH010000079.1"/>
</dbReference>
<dbReference type="InterPro" id="IPR011330">
    <property type="entry name" value="Glyco_hydro/deAcase_b/a-brl"/>
</dbReference>
<protein>
    <submittedName>
        <fullName evidence="3">Polysaccharide deacetylase family protein</fullName>
    </submittedName>
</protein>
<proteinExistence type="predicted"/>
<dbReference type="EMBL" id="JAGSXH010000079">
    <property type="protein sequence ID" value="MBS2965330.1"/>
    <property type="molecule type" value="Genomic_DNA"/>
</dbReference>
<dbReference type="GO" id="GO:0016810">
    <property type="term" value="F:hydrolase activity, acting on carbon-nitrogen (but not peptide) bonds"/>
    <property type="evidence" value="ECO:0007669"/>
    <property type="project" value="InterPro"/>
</dbReference>